<reference evidence="2 3" key="1">
    <citation type="submission" date="2020-01" db="EMBL/GenBank/DDBJ databases">
        <title>Leptobacterium flavescens.</title>
        <authorList>
            <person name="Wang G."/>
        </authorList>
    </citation>
    <scope>NUCLEOTIDE SEQUENCE [LARGE SCALE GENOMIC DNA]</scope>
    <source>
        <strain evidence="2 3">KCTC 22160</strain>
    </source>
</reference>
<keyword evidence="1" id="KW-0732">Signal</keyword>
<protein>
    <recommendedName>
        <fullName evidence="4">C1q domain-containing protein</fullName>
    </recommendedName>
</protein>
<evidence type="ECO:0008006" key="4">
    <source>
        <dbReference type="Google" id="ProtNLM"/>
    </source>
</evidence>
<evidence type="ECO:0000313" key="3">
    <source>
        <dbReference type="Proteomes" id="UP000468581"/>
    </source>
</evidence>
<name>A0A6P0UJH7_9FLAO</name>
<evidence type="ECO:0000313" key="2">
    <source>
        <dbReference type="EMBL" id="NER12702.1"/>
    </source>
</evidence>
<dbReference type="EMBL" id="JAABOO010000001">
    <property type="protein sequence ID" value="NER12702.1"/>
    <property type="molecule type" value="Genomic_DNA"/>
</dbReference>
<sequence length="252" mass="26668">MKTMKSSVTYAIFPAIVLCFSSGLFAQVGIGTNTPDASSALEVVSANNNTGVLFPRMTTVQRDAISNPAKGLLIYNTTTNTFDYNSGTGASPNWISLTTGTSSRRARFSNTDTTTDLNSSTFTLIPLFDTTEFNDDSALYQINDTFGITVTEAGRYKVILNIRLLGVNSSGSTEQDTNVLAGIIANSTRVSATSMGYISFQNGNTEATINITDIINLAANDVVGVATIGEGNTGTVTHAFSGDSVFIIEKLD</sequence>
<keyword evidence="3" id="KW-1185">Reference proteome</keyword>
<evidence type="ECO:0000256" key="1">
    <source>
        <dbReference type="SAM" id="SignalP"/>
    </source>
</evidence>
<gene>
    <name evidence="2" type="ORF">GWK08_04565</name>
</gene>
<comment type="caution">
    <text evidence="2">The sequence shown here is derived from an EMBL/GenBank/DDBJ whole genome shotgun (WGS) entry which is preliminary data.</text>
</comment>
<dbReference type="AlphaFoldDB" id="A0A6P0UJH7"/>
<feature type="signal peptide" evidence="1">
    <location>
        <begin position="1"/>
        <end position="26"/>
    </location>
</feature>
<dbReference type="RefSeq" id="WP_163605714.1">
    <property type="nucleotide sequence ID" value="NZ_JAABOO010000001.1"/>
</dbReference>
<organism evidence="2 3">
    <name type="scientific">Leptobacterium flavescens</name>
    <dbReference type="NCBI Taxonomy" id="472055"/>
    <lineage>
        <taxon>Bacteria</taxon>
        <taxon>Pseudomonadati</taxon>
        <taxon>Bacteroidota</taxon>
        <taxon>Flavobacteriia</taxon>
        <taxon>Flavobacteriales</taxon>
        <taxon>Flavobacteriaceae</taxon>
        <taxon>Leptobacterium</taxon>
    </lineage>
</organism>
<accession>A0A6P0UJH7</accession>
<feature type="chain" id="PRO_5026795086" description="C1q domain-containing protein" evidence="1">
    <location>
        <begin position="27"/>
        <end position="252"/>
    </location>
</feature>
<proteinExistence type="predicted"/>
<dbReference type="Proteomes" id="UP000468581">
    <property type="component" value="Unassembled WGS sequence"/>
</dbReference>